<dbReference type="GO" id="GO:0006777">
    <property type="term" value="P:Mo-molybdopterin cofactor biosynthetic process"/>
    <property type="evidence" value="ECO:0007669"/>
    <property type="project" value="TreeGrafter"/>
</dbReference>
<dbReference type="Gene3D" id="2.170.190.11">
    <property type="entry name" value="Molybdopterin biosynthesis moea protein, domain 3"/>
    <property type="match status" value="1"/>
</dbReference>
<dbReference type="NCBIfam" id="TIGR00177">
    <property type="entry name" value="molyb_syn"/>
    <property type="match status" value="1"/>
</dbReference>
<dbReference type="Pfam" id="PF00994">
    <property type="entry name" value="MoCF_biosynth"/>
    <property type="match status" value="1"/>
</dbReference>
<feature type="non-terminal residue" evidence="2">
    <location>
        <position position="317"/>
    </location>
</feature>
<dbReference type="GO" id="GO:0005829">
    <property type="term" value="C:cytosol"/>
    <property type="evidence" value="ECO:0007669"/>
    <property type="project" value="TreeGrafter"/>
</dbReference>
<dbReference type="InterPro" id="IPR038987">
    <property type="entry name" value="MoeA-like"/>
</dbReference>
<dbReference type="SUPFAM" id="SSF53218">
    <property type="entry name" value="Molybdenum cofactor biosynthesis proteins"/>
    <property type="match status" value="1"/>
</dbReference>
<dbReference type="SUPFAM" id="SSF63882">
    <property type="entry name" value="MoeA N-terminal region -like"/>
    <property type="match status" value="1"/>
</dbReference>
<dbReference type="AlphaFoldDB" id="X0TCH2"/>
<dbReference type="PANTHER" id="PTHR10192:SF5">
    <property type="entry name" value="GEPHYRIN"/>
    <property type="match status" value="1"/>
</dbReference>
<reference evidence="2" key="1">
    <citation type="journal article" date="2014" name="Front. Microbiol.">
        <title>High frequency of phylogenetically diverse reductive dehalogenase-homologous genes in deep subseafloor sedimentary metagenomes.</title>
        <authorList>
            <person name="Kawai M."/>
            <person name="Futagami T."/>
            <person name="Toyoda A."/>
            <person name="Takaki Y."/>
            <person name="Nishi S."/>
            <person name="Hori S."/>
            <person name="Arai W."/>
            <person name="Tsubouchi T."/>
            <person name="Morono Y."/>
            <person name="Uchiyama I."/>
            <person name="Ito T."/>
            <person name="Fujiyama A."/>
            <person name="Inagaki F."/>
            <person name="Takami H."/>
        </authorList>
    </citation>
    <scope>NUCLEOTIDE SEQUENCE</scope>
    <source>
        <strain evidence="2">Expedition CK06-06</strain>
    </source>
</reference>
<proteinExistence type="predicted"/>
<gene>
    <name evidence="2" type="ORF">S01H1_18978</name>
</gene>
<dbReference type="InterPro" id="IPR005110">
    <property type="entry name" value="MoeA_linker/N"/>
</dbReference>
<dbReference type="InterPro" id="IPR036135">
    <property type="entry name" value="MoeA_linker/N_sf"/>
</dbReference>
<accession>X0TCH2</accession>
<dbReference type="SMART" id="SM00852">
    <property type="entry name" value="MoCF_biosynth"/>
    <property type="match status" value="1"/>
</dbReference>
<dbReference type="InterPro" id="IPR036425">
    <property type="entry name" value="MoaB/Mog-like_dom_sf"/>
</dbReference>
<name>X0TCH2_9ZZZZ</name>
<dbReference type="EMBL" id="BARS01010201">
    <property type="protein sequence ID" value="GAF90909.1"/>
    <property type="molecule type" value="Genomic_DNA"/>
</dbReference>
<evidence type="ECO:0000313" key="2">
    <source>
        <dbReference type="EMBL" id="GAF90909.1"/>
    </source>
</evidence>
<protein>
    <recommendedName>
        <fullName evidence="1">MoaB/Mog domain-containing protein</fullName>
    </recommendedName>
</protein>
<feature type="domain" description="MoaB/Mog" evidence="1">
    <location>
        <begin position="160"/>
        <end position="299"/>
    </location>
</feature>
<sequence>EEIPLLETVGRILAEDIVADVDLPDFPRAIVDGYALQGASTFGASEGNPAYLTVTGSVAMGESPEVTIGPGEAVRIATGGMLPQGANSVVMVEHTEAIDEATIEVYRSIAPGQNMIAIGEDIKKKSRVLKQGHPIRPQDAGLLAAFGKQKVAVFRRPVIGIISTGDEIIPINETPNLGQIRDINTYTLMGLIHEAGAQAVSFGIVSDDFEILFEKCKLALDQCDMILISGGSSVGARDFTVDVLSALPDSKILVHGISISPGKPTILAKIQNKVFWGMPGHVVSSMIVFSRVVKPFVKHFSGQAGMQEKEHRLNARL</sequence>
<evidence type="ECO:0000259" key="1">
    <source>
        <dbReference type="SMART" id="SM00852"/>
    </source>
</evidence>
<dbReference type="GO" id="GO:0061599">
    <property type="term" value="F:molybdopterin molybdotransferase activity"/>
    <property type="evidence" value="ECO:0007669"/>
    <property type="project" value="TreeGrafter"/>
</dbReference>
<dbReference type="PANTHER" id="PTHR10192">
    <property type="entry name" value="MOLYBDOPTERIN BIOSYNTHESIS PROTEIN"/>
    <property type="match status" value="1"/>
</dbReference>
<feature type="non-terminal residue" evidence="2">
    <location>
        <position position="1"/>
    </location>
</feature>
<dbReference type="CDD" id="cd00887">
    <property type="entry name" value="MoeA"/>
    <property type="match status" value="1"/>
</dbReference>
<dbReference type="Gene3D" id="3.40.980.10">
    <property type="entry name" value="MoaB/Mog-like domain"/>
    <property type="match status" value="1"/>
</dbReference>
<dbReference type="Gene3D" id="3.90.105.10">
    <property type="entry name" value="Molybdopterin biosynthesis moea protein, domain 2"/>
    <property type="match status" value="1"/>
</dbReference>
<dbReference type="InterPro" id="IPR001453">
    <property type="entry name" value="MoaB/Mog_dom"/>
</dbReference>
<dbReference type="Pfam" id="PF03453">
    <property type="entry name" value="MoeA_N"/>
    <property type="match status" value="1"/>
</dbReference>
<organism evidence="2">
    <name type="scientific">marine sediment metagenome</name>
    <dbReference type="NCBI Taxonomy" id="412755"/>
    <lineage>
        <taxon>unclassified sequences</taxon>
        <taxon>metagenomes</taxon>
        <taxon>ecological metagenomes</taxon>
    </lineage>
</organism>
<comment type="caution">
    <text evidence="2">The sequence shown here is derived from an EMBL/GenBank/DDBJ whole genome shotgun (WGS) entry which is preliminary data.</text>
</comment>